<sequence>MGYLICDTCNDVYKLQDMESPEEFDTCQCGGNLEYYETLQDFVSQFYDLSNFKSEEGNLLLKKGYNQLKKKNRDLKEDYSKLKDAKLELESEIQELKEFQNKLKDINAEVEEENLELKDKINSIRDRYLKLENKNSKSSKYPGEQLSTLKDNELETENSDVIDLSKKDNNSNSKEAPSPINKLDGIDSNLKKKLKELIGTNQKLKTELGHESLKLANLRKFNYGLETKNSELKQEILRLKEFEEAHKKLNFKYIVLEKHNQELINKHLELHENHKELEENFSKLEQENFKLKELAIAYEDLNQKYADLEKYNDKLLAKDAELGKSYNKLKDSFSRLEKENVKLSRSVSLDPELENKYNELDENYARLEEKFSKLEEENLKLKESANSNPELETSYNELQEKFSKLEEQNRELNSELSELKDNFSNLRETNLELKSFKDENEGLENKYGELLEKYSELEEKSSNIADLEKHNEELSNDNYRLETDFNELKAKLSELEEDLKVDDDSDSKLKTQYVELNSDYHRLKVDHFNLKERYLALKEKNKTKTITVDFSGENKDDASLKTHIVCEDCGQKLPLSQFYKTKSNERGYTSRCKSCTRKRNAAQGLVELSKYIDLDTPFSKDELKAVIGDQQFSVFENYMWVLLELDILTYLEDEDKYVLKSDDNLKGFCGTYGISLAL</sequence>
<proteinExistence type="predicted"/>
<reference evidence="3" key="1">
    <citation type="submission" date="2022-12" db="EMBL/GenBank/DDBJ databases">
        <title>Reclassification of two methanogenic archaea species isolated from the Kolyma lowland permafrost.</title>
        <authorList>
            <person name="Trubitsyn V.E."/>
            <person name="Rivkina E.M."/>
            <person name="Shcherbakova V.A."/>
        </authorList>
    </citation>
    <scope>NUCLEOTIDE SEQUENCE</scope>
    <source>
        <strain evidence="3">M2</strain>
        <strain evidence="4">MK4</strain>
    </source>
</reference>
<dbReference type="EMBL" id="JAPVER010000020">
    <property type="protein sequence ID" value="MCZ3366517.1"/>
    <property type="molecule type" value="Genomic_DNA"/>
</dbReference>
<evidence type="ECO:0000313" key="5">
    <source>
        <dbReference type="Proteomes" id="UP001068021"/>
    </source>
</evidence>
<gene>
    <name evidence="4" type="ORF">O3H35_03925</name>
    <name evidence="3" type="ORF">O3H54_11560</name>
</gene>
<keyword evidence="1" id="KW-0175">Coiled coil</keyword>
<evidence type="ECO:0000313" key="4">
    <source>
        <dbReference type="EMBL" id="MCZ3371774.1"/>
    </source>
</evidence>
<dbReference type="Proteomes" id="UP001068021">
    <property type="component" value="Unassembled WGS sequence"/>
</dbReference>
<comment type="caution">
    <text evidence="3">The sequence shown here is derived from an EMBL/GenBank/DDBJ whole genome shotgun (WGS) entry which is preliminary data.</text>
</comment>
<dbReference type="RefSeq" id="WP_048082828.1">
    <property type="nucleotide sequence ID" value="NZ_JAPVER010000020.1"/>
</dbReference>
<feature type="coiled-coil region" evidence="1">
    <location>
        <begin position="65"/>
        <end position="134"/>
    </location>
</feature>
<evidence type="ECO:0000256" key="2">
    <source>
        <dbReference type="SAM" id="MobiDB-lite"/>
    </source>
</evidence>
<feature type="coiled-coil region" evidence="1">
    <location>
        <begin position="187"/>
        <end position="505"/>
    </location>
</feature>
<protein>
    <submittedName>
        <fullName evidence="3">Uncharacterized protein</fullName>
    </submittedName>
</protein>
<feature type="region of interest" description="Disordered" evidence="2">
    <location>
        <begin position="135"/>
        <end position="185"/>
    </location>
</feature>
<keyword evidence="5" id="KW-1185">Reference proteome</keyword>
<dbReference type="Proteomes" id="UP001074446">
    <property type="component" value="Unassembled WGS sequence"/>
</dbReference>
<name>A0A9E4ZVS9_9EURY</name>
<accession>A0A9E4ZVS9</accession>
<evidence type="ECO:0000256" key="1">
    <source>
        <dbReference type="SAM" id="Coils"/>
    </source>
</evidence>
<dbReference type="Gene3D" id="1.10.287.1490">
    <property type="match status" value="1"/>
</dbReference>
<dbReference type="EMBL" id="JAPVES010000027">
    <property type="protein sequence ID" value="MCZ3371774.1"/>
    <property type="molecule type" value="Genomic_DNA"/>
</dbReference>
<organism evidence="3 5">
    <name type="scientific">Methanobacterium veterum</name>
    <dbReference type="NCBI Taxonomy" id="408577"/>
    <lineage>
        <taxon>Archaea</taxon>
        <taxon>Methanobacteriati</taxon>
        <taxon>Methanobacteriota</taxon>
        <taxon>Methanomada group</taxon>
        <taxon>Methanobacteria</taxon>
        <taxon>Methanobacteriales</taxon>
        <taxon>Methanobacteriaceae</taxon>
        <taxon>Methanobacterium</taxon>
    </lineage>
</organism>
<evidence type="ECO:0000313" key="3">
    <source>
        <dbReference type="EMBL" id="MCZ3366517.1"/>
    </source>
</evidence>
<dbReference type="AlphaFoldDB" id="A0A9E4ZVS9"/>